<reference evidence="2" key="2">
    <citation type="submission" date="2025-09" db="UniProtKB">
        <authorList>
            <consortium name="Ensembl"/>
        </authorList>
    </citation>
    <scope>IDENTIFICATION</scope>
</reference>
<protein>
    <submittedName>
        <fullName evidence="2">Uncharacterized protein</fullName>
    </submittedName>
</protein>
<sequence length="75" mass="8615">FVLLSTSIFFGMSHHKLKMENTPLGNIEMEPVGFFFLTSSGSTCFFNVWTCFIPLLCSFFFFFFFSLLLLPCCSV</sequence>
<reference evidence="2" key="1">
    <citation type="submission" date="2025-08" db="UniProtKB">
        <authorList>
            <consortium name="Ensembl"/>
        </authorList>
    </citation>
    <scope>IDENTIFICATION</scope>
</reference>
<keyword evidence="1" id="KW-1133">Transmembrane helix</keyword>
<keyword evidence="3" id="KW-1185">Reference proteome</keyword>
<feature type="transmembrane region" description="Helical" evidence="1">
    <location>
        <begin position="46"/>
        <end position="70"/>
    </location>
</feature>
<dbReference type="Ensembl" id="ENSCPGT00000014023.1">
    <property type="protein sequence ID" value="ENSCPGP00000012786.1"/>
    <property type="gene ID" value="ENSCPGG00000009086.1"/>
</dbReference>
<accession>A0A8C3JUF0</accession>
<dbReference type="AlphaFoldDB" id="A0A8C3JUF0"/>
<evidence type="ECO:0000313" key="2">
    <source>
        <dbReference type="Ensembl" id="ENSCPGP00000012786.1"/>
    </source>
</evidence>
<keyword evidence="1" id="KW-0472">Membrane</keyword>
<organism evidence="2 3">
    <name type="scientific">Calidris pygmaea</name>
    <name type="common">Spoon-billed sandpiper</name>
    <dbReference type="NCBI Taxonomy" id="425635"/>
    <lineage>
        <taxon>Eukaryota</taxon>
        <taxon>Metazoa</taxon>
        <taxon>Chordata</taxon>
        <taxon>Craniata</taxon>
        <taxon>Vertebrata</taxon>
        <taxon>Euteleostomi</taxon>
        <taxon>Archelosauria</taxon>
        <taxon>Archosauria</taxon>
        <taxon>Dinosauria</taxon>
        <taxon>Saurischia</taxon>
        <taxon>Theropoda</taxon>
        <taxon>Coelurosauria</taxon>
        <taxon>Aves</taxon>
        <taxon>Neognathae</taxon>
        <taxon>Neoaves</taxon>
        <taxon>Charadriiformes</taxon>
        <taxon>Scolopacidae</taxon>
        <taxon>Calidris</taxon>
    </lineage>
</organism>
<keyword evidence="1" id="KW-0812">Transmembrane</keyword>
<evidence type="ECO:0000313" key="3">
    <source>
        <dbReference type="Proteomes" id="UP000694419"/>
    </source>
</evidence>
<dbReference type="Proteomes" id="UP000694419">
    <property type="component" value="Unplaced"/>
</dbReference>
<name>A0A8C3JUF0_9CHAR</name>
<proteinExistence type="predicted"/>
<evidence type="ECO:0000256" key="1">
    <source>
        <dbReference type="SAM" id="Phobius"/>
    </source>
</evidence>